<dbReference type="EMBL" id="RYUQ01000002">
    <property type="protein sequence ID" value="RYQ26457.1"/>
    <property type="molecule type" value="Genomic_DNA"/>
</dbReference>
<sequence>MALVRVKVHLPNPEDDVLTYAEDYPGLVDMESAADDLVPVYQRVYLRHGLVYVSPYVVDVVSMQEDASGYAQATHEVYDRIDEVRRDVDCLEWREILGTHRVFWREDVLDDEEDWDC</sequence>
<protein>
    <submittedName>
        <fullName evidence="1">Uncharacterized protein</fullName>
    </submittedName>
</protein>
<evidence type="ECO:0000313" key="2">
    <source>
        <dbReference type="Proteomes" id="UP000292535"/>
    </source>
</evidence>
<dbReference type="AlphaFoldDB" id="A0A4Q5AFE2"/>
<comment type="caution">
    <text evidence="1">The sequence shown here is derived from an EMBL/GenBank/DDBJ whole genome shotgun (WGS) entry which is preliminary data.</text>
</comment>
<name>A0A4Q5AFE2_9BIFI</name>
<accession>A0A4Q5AFE2</accession>
<evidence type="ECO:0000313" key="1">
    <source>
        <dbReference type="EMBL" id="RYQ26457.1"/>
    </source>
</evidence>
<dbReference type="Proteomes" id="UP000292535">
    <property type="component" value="Unassembled WGS sequence"/>
</dbReference>
<organism evidence="1 2">
    <name type="scientific">Bifidobacterium pseudolongum subsp. globosum</name>
    <dbReference type="NCBI Taxonomy" id="1690"/>
    <lineage>
        <taxon>Bacteria</taxon>
        <taxon>Bacillati</taxon>
        <taxon>Actinomycetota</taxon>
        <taxon>Actinomycetes</taxon>
        <taxon>Bifidobacteriales</taxon>
        <taxon>Bifidobacteriaceae</taxon>
        <taxon>Bifidobacterium</taxon>
    </lineage>
</organism>
<proteinExistence type="predicted"/>
<gene>
    <name evidence="1" type="ORF">PG2032B_1053</name>
</gene>
<reference evidence="1 2" key="1">
    <citation type="submission" date="2018-12" db="EMBL/GenBank/DDBJ databases">
        <title>Unveiling genomic diversity among members of the Bifidobacterium pseudolongum species, a widely distributed gut commensal of the animal kingdom.</title>
        <authorList>
            <person name="Lugli G.A."/>
            <person name="Duranti S."/>
            <person name="Albert K."/>
            <person name="Mancabelli L."/>
            <person name="Napoli S."/>
            <person name="Viappiani A."/>
            <person name="Anzalone R."/>
            <person name="Longhi G."/>
            <person name="Milani C."/>
            <person name="Turroni F."/>
            <person name="Alessandri G."/>
            <person name="Sela D.A."/>
            <person name="Van Sinderen D."/>
            <person name="Ventura M."/>
        </authorList>
    </citation>
    <scope>NUCLEOTIDE SEQUENCE [LARGE SCALE GENOMIC DNA]</scope>
    <source>
        <strain evidence="1 2">2032B</strain>
    </source>
</reference>